<sequence>MFRLLEQRRKPHSHSIITGKELGVSVRRHWESTEWRSWYVFDSFCCLQGLLREKNMKHLGLIISAVFLISQDVKVETDGVHM</sequence>
<proteinExistence type="predicted"/>
<accession>A0A0E9UT69</accession>
<dbReference type="EMBL" id="GBXM01040192">
    <property type="protein sequence ID" value="JAH68385.1"/>
    <property type="molecule type" value="Transcribed_RNA"/>
</dbReference>
<reference evidence="1" key="2">
    <citation type="journal article" date="2015" name="Fish Shellfish Immunol.">
        <title>Early steps in the European eel (Anguilla anguilla)-Vibrio vulnificus interaction in the gills: Role of the RtxA13 toxin.</title>
        <authorList>
            <person name="Callol A."/>
            <person name="Pajuelo D."/>
            <person name="Ebbesson L."/>
            <person name="Teles M."/>
            <person name="MacKenzie S."/>
            <person name="Amaro C."/>
        </authorList>
    </citation>
    <scope>NUCLEOTIDE SEQUENCE</scope>
</reference>
<evidence type="ECO:0000313" key="1">
    <source>
        <dbReference type="EMBL" id="JAH68385.1"/>
    </source>
</evidence>
<organism evidence="1">
    <name type="scientific">Anguilla anguilla</name>
    <name type="common">European freshwater eel</name>
    <name type="synonym">Muraena anguilla</name>
    <dbReference type="NCBI Taxonomy" id="7936"/>
    <lineage>
        <taxon>Eukaryota</taxon>
        <taxon>Metazoa</taxon>
        <taxon>Chordata</taxon>
        <taxon>Craniata</taxon>
        <taxon>Vertebrata</taxon>
        <taxon>Euteleostomi</taxon>
        <taxon>Actinopterygii</taxon>
        <taxon>Neopterygii</taxon>
        <taxon>Teleostei</taxon>
        <taxon>Anguilliformes</taxon>
        <taxon>Anguillidae</taxon>
        <taxon>Anguilla</taxon>
    </lineage>
</organism>
<name>A0A0E9UT69_ANGAN</name>
<reference evidence="1" key="1">
    <citation type="submission" date="2014-11" db="EMBL/GenBank/DDBJ databases">
        <authorList>
            <person name="Amaro Gonzalez C."/>
        </authorList>
    </citation>
    <scope>NUCLEOTIDE SEQUENCE</scope>
</reference>
<protein>
    <submittedName>
        <fullName evidence="1">Uncharacterized protein</fullName>
    </submittedName>
</protein>
<dbReference type="AlphaFoldDB" id="A0A0E9UT69"/>